<gene>
    <name evidence="1" type="ORF">EUGRSUZ_J01898</name>
</gene>
<dbReference type="EMBL" id="KK198762">
    <property type="protein sequence ID" value="KCW52505.1"/>
    <property type="molecule type" value="Genomic_DNA"/>
</dbReference>
<dbReference type="InParanoid" id="A0A059AGK9"/>
<dbReference type="AlphaFoldDB" id="A0A059AGK9"/>
<sequence>MFREVLMQTPARSQKHIRYLQNWTPHQTLKDSSTMLITSMEFAHLGRWRGCCWVLILNQFGKELLI</sequence>
<reference evidence="1" key="1">
    <citation type="submission" date="2013-07" db="EMBL/GenBank/DDBJ databases">
        <title>The genome of Eucalyptus grandis.</title>
        <authorList>
            <person name="Schmutz J."/>
            <person name="Hayes R."/>
            <person name="Myburg A."/>
            <person name="Tuskan G."/>
            <person name="Grattapaglia D."/>
            <person name="Rokhsar D.S."/>
        </authorList>
    </citation>
    <scope>NUCLEOTIDE SEQUENCE</scope>
    <source>
        <tissue evidence="1">Leaf extractions</tissue>
    </source>
</reference>
<dbReference type="Gramene" id="KCW52505">
    <property type="protein sequence ID" value="KCW52505"/>
    <property type="gene ID" value="EUGRSUZ_J01898"/>
</dbReference>
<evidence type="ECO:0000313" key="1">
    <source>
        <dbReference type="EMBL" id="KCW52505.1"/>
    </source>
</evidence>
<proteinExistence type="predicted"/>
<protein>
    <submittedName>
        <fullName evidence="1">Uncharacterized protein</fullName>
    </submittedName>
</protein>
<organism evidence="1">
    <name type="scientific">Eucalyptus grandis</name>
    <name type="common">Flooded gum</name>
    <dbReference type="NCBI Taxonomy" id="71139"/>
    <lineage>
        <taxon>Eukaryota</taxon>
        <taxon>Viridiplantae</taxon>
        <taxon>Streptophyta</taxon>
        <taxon>Embryophyta</taxon>
        <taxon>Tracheophyta</taxon>
        <taxon>Spermatophyta</taxon>
        <taxon>Magnoliopsida</taxon>
        <taxon>eudicotyledons</taxon>
        <taxon>Gunneridae</taxon>
        <taxon>Pentapetalae</taxon>
        <taxon>rosids</taxon>
        <taxon>malvids</taxon>
        <taxon>Myrtales</taxon>
        <taxon>Myrtaceae</taxon>
        <taxon>Myrtoideae</taxon>
        <taxon>Eucalypteae</taxon>
        <taxon>Eucalyptus</taxon>
    </lineage>
</organism>
<accession>A0A059AGK9</accession>
<name>A0A059AGK9_EUCGR</name>